<dbReference type="Proteomes" id="UP001195483">
    <property type="component" value="Unassembled WGS sequence"/>
</dbReference>
<comment type="caution">
    <text evidence="1">The sequence shown here is derived from an EMBL/GenBank/DDBJ whole genome shotgun (WGS) entry which is preliminary data.</text>
</comment>
<protein>
    <submittedName>
        <fullName evidence="1">Uncharacterized protein</fullName>
    </submittedName>
</protein>
<reference evidence="1" key="3">
    <citation type="submission" date="2023-05" db="EMBL/GenBank/DDBJ databases">
        <authorList>
            <person name="Smith C.H."/>
        </authorList>
    </citation>
    <scope>NUCLEOTIDE SEQUENCE</scope>
    <source>
        <strain evidence="1">CHS0354</strain>
        <tissue evidence="1">Mantle</tissue>
    </source>
</reference>
<name>A0AAE0RM34_9BIVA</name>
<reference evidence="1" key="2">
    <citation type="journal article" date="2021" name="Genome Biol. Evol.">
        <title>Developing a high-quality reference genome for a parasitic bivalve with doubly uniparental inheritance (Bivalvia: Unionida).</title>
        <authorList>
            <person name="Smith C.H."/>
        </authorList>
    </citation>
    <scope>NUCLEOTIDE SEQUENCE</scope>
    <source>
        <strain evidence="1">CHS0354</strain>
        <tissue evidence="1">Mantle</tissue>
    </source>
</reference>
<evidence type="ECO:0000313" key="1">
    <source>
        <dbReference type="EMBL" id="KAK3576009.1"/>
    </source>
</evidence>
<dbReference type="EMBL" id="JAEAOA010000515">
    <property type="protein sequence ID" value="KAK3576009.1"/>
    <property type="molecule type" value="Genomic_DNA"/>
</dbReference>
<organism evidence="1 2">
    <name type="scientific">Potamilus streckersoni</name>
    <dbReference type="NCBI Taxonomy" id="2493646"/>
    <lineage>
        <taxon>Eukaryota</taxon>
        <taxon>Metazoa</taxon>
        <taxon>Spiralia</taxon>
        <taxon>Lophotrochozoa</taxon>
        <taxon>Mollusca</taxon>
        <taxon>Bivalvia</taxon>
        <taxon>Autobranchia</taxon>
        <taxon>Heteroconchia</taxon>
        <taxon>Palaeoheterodonta</taxon>
        <taxon>Unionida</taxon>
        <taxon>Unionoidea</taxon>
        <taxon>Unionidae</taxon>
        <taxon>Ambleminae</taxon>
        <taxon>Lampsilini</taxon>
        <taxon>Potamilus</taxon>
    </lineage>
</organism>
<dbReference type="AlphaFoldDB" id="A0AAE0RM34"/>
<accession>A0AAE0RM34</accession>
<evidence type="ECO:0000313" key="2">
    <source>
        <dbReference type="Proteomes" id="UP001195483"/>
    </source>
</evidence>
<sequence length="69" mass="7748">MANNICTQRCDLSKKFLLPDIRSRVCRGTQKRSGFSRVTVPTYANDSLRNNALGNIMASTMTVFLTFCI</sequence>
<keyword evidence="2" id="KW-1185">Reference proteome</keyword>
<reference evidence="1" key="1">
    <citation type="journal article" date="2021" name="Genome Biol. Evol.">
        <title>A High-Quality Reference Genome for a Parasitic Bivalve with Doubly Uniparental Inheritance (Bivalvia: Unionida).</title>
        <authorList>
            <person name="Smith C.H."/>
        </authorList>
    </citation>
    <scope>NUCLEOTIDE SEQUENCE</scope>
    <source>
        <strain evidence="1">CHS0354</strain>
    </source>
</reference>
<proteinExistence type="predicted"/>
<gene>
    <name evidence="1" type="ORF">CHS0354_007547</name>
</gene>